<comment type="caution">
    <text evidence="1">The sequence shown here is derived from an EMBL/GenBank/DDBJ whole genome shotgun (WGS) entry which is preliminary data.</text>
</comment>
<sequence>MEEQSNSTGQLETSKADRAVWLMKCPPVVSRSLQCLPMPSSSSFDAVSSSSGPVAKVVVSIDPLLSNDDPSSRQFTMELAATESGSLPKCYSMDMSQDFVPLSVFSESSQVCIIVGIEDLLVIHSESGKLSVEGKIYHKFDMKPHNENIEEYGKLCRERTKKYMTKNRQIQVIDNDNGTRMLPLPGMIGLKASGPSDKKKVPAKGSDMKRTRRDRGEMEEIMFKLFERQPNWTLKQLLHETDQPEQFLKDLLKDLCVYNNKGINQADSAFSLDIIQGKAHSHFTLCVGIPRSSRLHEMDFLFRAMNEQSRPSHEDVIRCPFLRNINEPTNLSFSSSMAIPIPMQGAKGPIFEDGPNFDIAFRLFHGQNGVVPLSGRSFVHSEKLESERAPPQFNPLAARAATISLSGFGPFFGGFSGKWRNQNRDSKSSNKGNSSQGGGSNHESMSDEWLQSGDCPIAKSYRAVSHILPIVAKALKPPPGLKLKCPQAIIAARAALSRTAFAKTLRPQPLPAKILAIGVLGMAANVPLGVWREHTEKFSPSWFAAVHAAVPFIAMLRKSVLMPKTAMAFTIAASVLGQVIGSRAERYRLKVVAERKLAAAEKSVIYSNNKFELLGAKLTMAENSVSSDNQFPVLGARAGHCGEIVEWNVVPLKVAAPASSTDVCC</sequence>
<organism evidence="1 2">
    <name type="scientific">Vaccinium darrowii</name>
    <dbReference type="NCBI Taxonomy" id="229202"/>
    <lineage>
        <taxon>Eukaryota</taxon>
        <taxon>Viridiplantae</taxon>
        <taxon>Streptophyta</taxon>
        <taxon>Embryophyta</taxon>
        <taxon>Tracheophyta</taxon>
        <taxon>Spermatophyta</taxon>
        <taxon>Magnoliopsida</taxon>
        <taxon>eudicotyledons</taxon>
        <taxon>Gunneridae</taxon>
        <taxon>Pentapetalae</taxon>
        <taxon>asterids</taxon>
        <taxon>Ericales</taxon>
        <taxon>Ericaceae</taxon>
        <taxon>Vaccinioideae</taxon>
        <taxon>Vaccinieae</taxon>
        <taxon>Vaccinium</taxon>
    </lineage>
</organism>
<keyword evidence="2" id="KW-1185">Reference proteome</keyword>
<proteinExistence type="predicted"/>
<evidence type="ECO:0000313" key="1">
    <source>
        <dbReference type="EMBL" id="KAH7854304.1"/>
    </source>
</evidence>
<reference evidence="1 2" key="1">
    <citation type="journal article" date="2021" name="Hortic Res">
        <title>High-quality reference genome and annotation aids understanding of berry development for evergreen blueberry (Vaccinium darrowii).</title>
        <authorList>
            <person name="Yu J."/>
            <person name="Hulse-Kemp A.M."/>
            <person name="Babiker E."/>
            <person name="Staton M."/>
        </authorList>
    </citation>
    <scope>NUCLEOTIDE SEQUENCE [LARGE SCALE GENOMIC DNA]</scope>
    <source>
        <strain evidence="2">cv. NJ 8807/NJ 8810</strain>
        <tissue evidence="1">Young leaf</tissue>
    </source>
</reference>
<gene>
    <name evidence="1" type="ORF">Vadar_012259</name>
</gene>
<protein>
    <submittedName>
        <fullName evidence="1">Uncharacterized protein</fullName>
    </submittedName>
</protein>
<evidence type="ECO:0000313" key="2">
    <source>
        <dbReference type="Proteomes" id="UP000828048"/>
    </source>
</evidence>
<accession>A0ACB7YN97</accession>
<dbReference type="Proteomes" id="UP000828048">
    <property type="component" value="Chromosome 11"/>
</dbReference>
<dbReference type="EMBL" id="CM037161">
    <property type="protein sequence ID" value="KAH7854304.1"/>
    <property type="molecule type" value="Genomic_DNA"/>
</dbReference>
<name>A0ACB7YN97_9ERIC</name>